<dbReference type="InterPro" id="IPR036322">
    <property type="entry name" value="WD40_repeat_dom_sf"/>
</dbReference>
<dbReference type="GO" id="GO:0005737">
    <property type="term" value="C:cytoplasm"/>
    <property type="evidence" value="ECO:0007669"/>
    <property type="project" value="TreeGrafter"/>
</dbReference>
<protein>
    <submittedName>
        <fullName evidence="6">Uncharacterized protein</fullName>
    </submittedName>
</protein>
<keyword evidence="1 4" id="KW-0853">WD repeat</keyword>
<evidence type="ECO:0000313" key="6">
    <source>
        <dbReference type="Ensembl" id="ENSCANP00000017173.1"/>
    </source>
</evidence>
<feature type="repeat" description="WD" evidence="4">
    <location>
        <begin position="191"/>
        <end position="223"/>
    </location>
</feature>
<evidence type="ECO:0000256" key="1">
    <source>
        <dbReference type="ARBA" id="ARBA00022574"/>
    </source>
</evidence>
<feature type="compositionally biased region" description="Acidic residues" evidence="5">
    <location>
        <begin position="68"/>
        <end position="81"/>
    </location>
</feature>
<dbReference type="SUPFAM" id="SSF50978">
    <property type="entry name" value="WD40 repeat-like"/>
    <property type="match status" value="1"/>
</dbReference>
<feature type="region of interest" description="Disordered" evidence="5">
    <location>
        <begin position="1"/>
        <end position="120"/>
    </location>
</feature>
<dbReference type="FunFam" id="2.130.10.10:FF:000144">
    <property type="entry name" value="DDB1- and CUL4-associated factor 8"/>
    <property type="match status" value="1"/>
</dbReference>
<proteinExistence type="inferred from homology"/>
<evidence type="ECO:0000256" key="5">
    <source>
        <dbReference type="SAM" id="MobiDB-lite"/>
    </source>
</evidence>
<dbReference type="PROSITE" id="PS50082">
    <property type="entry name" value="WD_REPEATS_2"/>
    <property type="match status" value="1"/>
</dbReference>
<dbReference type="Ensembl" id="ENSCANT00000040118.1">
    <property type="protein sequence ID" value="ENSCANP00000017173.1"/>
    <property type="gene ID" value="ENSCANG00000032041.1"/>
</dbReference>
<evidence type="ECO:0000256" key="2">
    <source>
        <dbReference type="ARBA" id="ARBA00022737"/>
    </source>
</evidence>
<dbReference type="STRING" id="336983.ENSCANP00000017173"/>
<organism evidence="6 7">
    <name type="scientific">Colobus angolensis palliatus</name>
    <name type="common">Peters' Angolan colobus</name>
    <dbReference type="NCBI Taxonomy" id="336983"/>
    <lineage>
        <taxon>Eukaryota</taxon>
        <taxon>Metazoa</taxon>
        <taxon>Chordata</taxon>
        <taxon>Craniata</taxon>
        <taxon>Vertebrata</taxon>
        <taxon>Euteleostomi</taxon>
        <taxon>Mammalia</taxon>
        <taxon>Eutheria</taxon>
        <taxon>Euarchontoglires</taxon>
        <taxon>Primates</taxon>
        <taxon>Haplorrhini</taxon>
        <taxon>Catarrhini</taxon>
        <taxon>Cercopithecidae</taxon>
        <taxon>Colobinae</taxon>
        <taxon>Colobus</taxon>
    </lineage>
</organism>
<dbReference type="PANTHER" id="PTHR15574">
    <property type="entry name" value="WD REPEAT DOMAIN-CONTAINING FAMILY"/>
    <property type="match status" value="1"/>
</dbReference>
<comment type="similarity">
    <text evidence="3">Belongs to the WD repeat DCAF8 family.</text>
</comment>
<reference evidence="6" key="1">
    <citation type="submission" date="2025-08" db="UniProtKB">
        <authorList>
            <consortium name="Ensembl"/>
        </authorList>
    </citation>
    <scope>IDENTIFICATION</scope>
</reference>
<evidence type="ECO:0000256" key="3">
    <source>
        <dbReference type="ARBA" id="ARBA00060821"/>
    </source>
</evidence>
<dbReference type="Gene3D" id="2.130.10.10">
    <property type="entry name" value="YVTN repeat-like/Quinoprotein amine dehydrogenase"/>
    <property type="match status" value="1"/>
</dbReference>
<evidence type="ECO:0000313" key="7">
    <source>
        <dbReference type="Proteomes" id="UP000233080"/>
    </source>
</evidence>
<feature type="compositionally biased region" description="Acidic residues" evidence="5">
    <location>
        <begin position="91"/>
        <end position="114"/>
    </location>
</feature>
<dbReference type="AlphaFoldDB" id="A0A2K5IKE5"/>
<dbReference type="PANTHER" id="PTHR15574:SF29">
    <property type="entry name" value="DDB1- AND CUL4-ASSOCIATED FACTOR 8-LIKE PROTEIN 1"/>
    <property type="match status" value="1"/>
</dbReference>
<dbReference type="PROSITE" id="PS50294">
    <property type="entry name" value="WD_REPEATS_REGION"/>
    <property type="match status" value="1"/>
</dbReference>
<name>A0A2K5IKE5_COLAP</name>
<reference evidence="6" key="2">
    <citation type="submission" date="2025-09" db="UniProtKB">
        <authorList>
            <consortium name="Ensembl"/>
        </authorList>
    </citation>
    <scope>IDENTIFICATION</scope>
</reference>
<dbReference type="InterPro" id="IPR045151">
    <property type="entry name" value="DCAF8"/>
</dbReference>
<dbReference type="Proteomes" id="UP000233080">
    <property type="component" value="Unassembled WGS sequence"/>
</dbReference>
<accession>A0A2K5IKE5</accession>
<evidence type="ECO:0000256" key="4">
    <source>
        <dbReference type="PROSITE-ProRule" id="PRU00221"/>
    </source>
</evidence>
<dbReference type="InterPro" id="IPR015943">
    <property type="entry name" value="WD40/YVTN_repeat-like_dom_sf"/>
</dbReference>
<dbReference type="InterPro" id="IPR001680">
    <property type="entry name" value="WD40_rpt"/>
</dbReference>
<dbReference type="Pfam" id="PF00400">
    <property type="entry name" value="WD40"/>
    <property type="match status" value="2"/>
</dbReference>
<keyword evidence="2" id="KW-0677">Repeat</keyword>
<dbReference type="GO" id="GO:0080008">
    <property type="term" value="C:Cul4-RING E3 ubiquitin ligase complex"/>
    <property type="evidence" value="ECO:0007669"/>
    <property type="project" value="TreeGrafter"/>
</dbReference>
<feature type="region of interest" description="Disordered" evidence="5">
    <location>
        <begin position="551"/>
        <end position="589"/>
    </location>
</feature>
<keyword evidence="7" id="KW-1185">Reference proteome</keyword>
<dbReference type="OMA" id="KGHRNND"/>
<dbReference type="SMART" id="SM00320">
    <property type="entry name" value="WD40"/>
    <property type="match status" value="6"/>
</dbReference>
<sequence>MSHQEGSTDGLPDLGTESLLSSPEEQSGAAVATVASSDTEMAAAEPSTGDGGDTRDGGFPNDASTENQDTDLESSSEDVELESLVYCPLVGEEETEREEEEEEMEEEEGEEEEEQPRVCPRCGGANHEQCLLEEDPALEEWVSSETSALPRPRWQVLTALRQRQLCSSARFVYKACGARAFVQRFCLQGLLGGHDGSVSTVHFNQRGTRLASSGDDLRVIVWDWVRQKPVLNFESGHDINVIQAKFFPNCGDSIMAMCGHDGQVRVAELINASYCENTKCVARHRGPAHELFLTSGEDAVVFTMDLRQDQPASKVVVTREKDKKVGLYTISMNPANIYQFAVGGQDQFVRIYDQRRIDEKENNGVLKKFTPHHLVNCDFPASITCIVYSHDGTELLASYSDEDIYLFNSSDSDGAQYVKRYKGHRNNATIKSVNFYGPRSEFVVRSSDCGHIFFWEKSSCQIIQFMEGDRVGTVNCLEPHPYLPVLATSGLDQHVKIWTPTAKAATELTGLKDVIQKNKQERDEDNLHRIDPFDDHVLRFFMRHLAQRGHHPGWRGHGAEFPDEELGESSSRSDTSEEEGQDRVQCLPS</sequence>